<keyword evidence="12" id="KW-1185">Reference proteome</keyword>
<accession>A0AA48GTY0</accession>
<evidence type="ECO:0000256" key="6">
    <source>
        <dbReference type="ARBA" id="ARBA00023244"/>
    </source>
</evidence>
<dbReference type="Gene3D" id="3.30.160.40">
    <property type="entry name" value="Porphobilinogen deaminase, C-terminal domain"/>
    <property type="match status" value="1"/>
</dbReference>
<dbReference type="Gene3D" id="3.40.190.10">
    <property type="entry name" value="Periplasmic binding protein-like II"/>
    <property type="match status" value="2"/>
</dbReference>
<dbReference type="SUPFAM" id="SSF53850">
    <property type="entry name" value="Periplasmic binding protein-like II"/>
    <property type="match status" value="1"/>
</dbReference>
<comment type="function">
    <text evidence="1">Tetrapolymerization of the monopyrrole PBG into the hydroxymethylbilane pre-uroporphyrinogen in several discrete steps.</text>
</comment>
<organism evidence="11 12">
    <name type="scientific">Mesoterricola silvestris</name>
    <dbReference type="NCBI Taxonomy" id="2927979"/>
    <lineage>
        <taxon>Bacteria</taxon>
        <taxon>Pseudomonadati</taxon>
        <taxon>Acidobacteriota</taxon>
        <taxon>Holophagae</taxon>
        <taxon>Holophagales</taxon>
        <taxon>Holophagaceae</taxon>
        <taxon>Mesoterricola</taxon>
    </lineage>
</organism>
<dbReference type="Pfam" id="PF01379">
    <property type="entry name" value="Porphobil_deam"/>
    <property type="match status" value="1"/>
</dbReference>
<reference evidence="12" key="1">
    <citation type="journal article" date="2023" name="Int. J. Syst. Evol. Microbiol.">
        <title>Mesoterricola silvestris gen. nov., sp. nov., Mesoterricola sediminis sp. nov., Geothrix oryzae sp. nov., Geothrix edaphica sp. nov., Geothrix rubra sp. nov., and Geothrix limicola sp. nov., six novel members of Acidobacteriota isolated from soils.</title>
        <authorList>
            <person name="Itoh H."/>
            <person name="Sugisawa Y."/>
            <person name="Mise K."/>
            <person name="Xu Z."/>
            <person name="Kuniyasu M."/>
            <person name="Ushijima N."/>
            <person name="Kawano K."/>
            <person name="Kobayashi E."/>
            <person name="Shiratori Y."/>
            <person name="Masuda Y."/>
            <person name="Senoo K."/>
        </authorList>
    </citation>
    <scope>NUCLEOTIDE SEQUENCE [LARGE SCALE GENOMIC DNA]</scope>
    <source>
        <strain evidence="12">W79</strain>
    </source>
</reference>
<dbReference type="InterPro" id="IPR022417">
    <property type="entry name" value="Porphobilin_deaminase_N"/>
</dbReference>
<dbReference type="InterPro" id="IPR036803">
    <property type="entry name" value="Porphobilinogen_deaminase_C_sf"/>
</dbReference>
<dbReference type="GO" id="GO:0004418">
    <property type="term" value="F:hydroxymethylbilane synthase activity"/>
    <property type="evidence" value="ECO:0007669"/>
    <property type="project" value="UniProtKB-UniRule"/>
</dbReference>
<evidence type="ECO:0000256" key="4">
    <source>
        <dbReference type="ARBA" id="ARBA00011245"/>
    </source>
</evidence>
<evidence type="ECO:0000256" key="7">
    <source>
        <dbReference type="ARBA" id="ARBA00048169"/>
    </source>
</evidence>
<feature type="domain" description="Porphobilinogen deaminase C-terminal" evidence="10">
    <location>
        <begin position="223"/>
        <end position="271"/>
    </location>
</feature>
<feature type="domain" description="Porphobilinogen deaminase N-terminal" evidence="9">
    <location>
        <begin position="3"/>
        <end position="210"/>
    </location>
</feature>
<evidence type="ECO:0000259" key="10">
    <source>
        <dbReference type="Pfam" id="PF03900"/>
    </source>
</evidence>
<evidence type="ECO:0000256" key="5">
    <source>
        <dbReference type="ARBA" id="ARBA00022679"/>
    </source>
</evidence>
<evidence type="ECO:0000313" key="12">
    <source>
        <dbReference type="Proteomes" id="UP001238179"/>
    </source>
</evidence>
<comment type="catalytic activity">
    <reaction evidence="7">
        <text>4 porphobilinogen + H2O = hydroxymethylbilane + 4 NH4(+)</text>
        <dbReference type="Rhea" id="RHEA:13185"/>
        <dbReference type="ChEBI" id="CHEBI:15377"/>
        <dbReference type="ChEBI" id="CHEBI:28938"/>
        <dbReference type="ChEBI" id="CHEBI:57845"/>
        <dbReference type="ChEBI" id="CHEBI:58126"/>
        <dbReference type="EC" id="2.5.1.61"/>
    </reaction>
</comment>
<dbReference type="PANTHER" id="PTHR11557:SF0">
    <property type="entry name" value="PORPHOBILINOGEN DEAMINASE"/>
    <property type="match status" value="1"/>
</dbReference>
<evidence type="ECO:0000256" key="1">
    <source>
        <dbReference type="ARBA" id="ARBA00002869"/>
    </source>
</evidence>
<evidence type="ECO:0000259" key="9">
    <source>
        <dbReference type="Pfam" id="PF01379"/>
    </source>
</evidence>
<sequence length="289" mass="31228">MKITLGTRGSLLAVQQSEDLVAHLRAAGHEILWKRFTTHGDQWLAGPLGKEEGAGFFTKELEDALLSKDVDLLIHSFKDVALDRPAGIVTACVPRREDSADWLVMRPDAPENPVIGTSSERRLRFLSQALPKATFTWIRGNVPTRLQRVKDGVLRDAPLHGTVLAAAGLRRLGLDLTGLTVRPFGPRELLPAPAQGALLAECRAEDTAILEALKDFHHPLTRTCVTLERGVLRGIGGGCQQPLGALCTQEPGGFHLQAAFAGPDGIRWAESRGTDEDALVAEVLRGLGL</sequence>
<evidence type="ECO:0000256" key="2">
    <source>
        <dbReference type="ARBA" id="ARBA00004735"/>
    </source>
</evidence>
<dbReference type="PANTHER" id="PTHR11557">
    <property type="entry name" value="PORPHOBILINOGEN DEAMINASE"/>
    <property type="match status" value="1"/>
</dbReference>
<gene>
    <name evidence="11" type="primary">hemC</name>
    <name evidence="11" type="ORF">METEAL_31710</name>
</gene>
<dbReference type="RefSeq" id="WP_316412670.1">
    <property type="nucleotide sequence ID" value="NZ_AP027080.1"/>
</dbReference>
<protein>
    <recommendedName>
        <fullName evidence="8">Hydroxymethylbilane synthase</fullName>
        <ecNumber evidence="8">2.5.1.61</ecNumber>
    </recommendedName>
</protein>
<dbReference type="Proteomes" id="UP001238179">
    <property type="component" value="Chromosome"/>
</dbReference>
<dbReference type="NCBIfam" id="TIGR00212">
    <property type="entry name" value="hemC"/>
    <property type="match status" value="1"/>
</dbReference>
<dbReference type="EC" id="2.5.1.61" evidence="8"/>
<name>A0AA48GTY0_9BACT</name>
<dbReference type="AlphaFoldDB" id="A0AA48GTY0"/>
<dbReference type="EMBL" id="AP027080">
    <property type="protein sequence ID" value="BDU73997.1"/>
    <property type="molecule type" value="Genomic_DNA"/>
</dbReference>
<comment type="pathway">
    <text evidence="2">Porphyrin-containing compound metabolism; protoporphyrin-IX biosynthesis; coproporphyrinogen-III from 5-aminolevulinate: step 2/4.</text>
</comment>
<dbReference type="PIRSF" id="PIRSF001438">
    <property type="entry name" value="4pyrrol_synth_OHMeBilane_synth"/>
    <property type="match status" value="1"/>
</dbReference>
<comment type="subunit">
    <text evidence="4">Monomer.</text>
</comment>
<evidence type="ECO:0000313" key="11">
    <source>
        <dbReference type="EMBL" id="BDU73997.1"/>
    </source>
</evidence>
<dbReference type="InterPro" id="IPR022418">
    <property type="entry name" value="Porphobilinogen_deaminase_C"/>
</dbReference>
<comment type="similarity">
    <text evidence="3">Belongs to the HMBS family.</text>
</comment>
<proteinExistence type="inferred from homology"/>
<dbReference type="GO" id="GO:0006783">
    <property type="term" value="P:heme biosynthetic process"/>
    <property type="evidence" value="ECO:0007669"/>
    <property type="project" value="TreeGrafter"/>
</dbReference>
<evidence type="ECO:0000256" key="3">
    <source>
        <dbReference type="ARBA" id="ARBA00005638"/>
    </source>
</evidence>
<dbReference type="KEGG" id="msil:METEAL_31710"/>
<dbReference type="InterPro" id="IPR000860">
    <property type="entry name" value="HemC"/>
</dbReference>
<dbReference type="SUPFAM" id="SSF54782">
    <property type="entry name" value="Porphobilinogen deaminase (hydroxymethylbilane synthase), C-terminal domain"/>
    <property type="match status" value="1"/>
</dbReference>
<dbReference type="GO" id="GO:0005737">
    <property type="term" value="C:cytoplasm"/>
    <property type="evidence" value="ECO:0007669"/>
    <property type="project" value="UniProtKB-UniRule"/>
</dbReference>
<dbReference type="PRINTS" id="PR00151">
    <property type="entry name" value="PORPHBDMNASE"/>
</dbReference>
<keyword evidence="6" id="KW-0627">Porphyrin biosynthesis</keyword>
<evidence type="ECO:0000256" key="8">
    <source>
        <dbReference type="NCBIfam" id="TIGR00212"/>
    </source>
</evidence>
<keyword evidence="5" id="KW-0808">Transferase</keyword>
<dbReference type="Pfam" id="PF03900">
    <property type="entry name" value="Porphobil_deamC"/>
    <property type="match status" value="1"/>
</dbReference>